<feature type="transmembrane region" description="Helical" evidence="7">
    <location>
        <begin position="694"/>
        <end position="713"/>
    </location>
</feature>
<dbReference type="SMART" id="SM00724">
    <property type="entry name" value="TLC"/>
    <property type="match status" value="1"/>
</dbReference>
<gene>
    <name evidence="9" type="primary">g5127</name>
    <name evidence="9" type="ORF">VP750_LOCUS4382</name>
</gene>
<proteinExistence type="predicted"/>
<evidence type="ECO:0000259" key="8">
    <source>
        <dbReference type="PROSITE" id="PS50922"/>
    </source>
</evidence>
<dbReference type="EMBL" id="CAXHTA020000007">
    <property type="protein sequence ID" value="CAL5222723.1"/>
    <property type="molecule type" value="Genomic_DNA"/>
</dbReference>
<evidence type="ECO:0000313" key="9">
    <source>
        <dbReference type="EMBL" id="CAL5222723.1"/>
    </source>
</evidence>
<dbReference type="InterPro" id="IPR012674">
    <property type="entry name" value="Calycin"/>
</dbReference>
<sequence length="800" mass="88788">MADTRVAPKSAKAAGRPNFSGYWRQIKNENMDAFLQELGYPWVMRKAMMKYGSKSTDIIRTKGATMKIVTVNAKGAWTRVLDTEKPVHQRNAVGAFCKTSSFWDGSIHKSRLEPVDPSSGPSLESWRYMDGGMMVVRSSLRREKGREVVMFWYLESIKIPEKPHGLFERSGTAKISEDQKRVHRATKKDNAYLQYLGNNTTKWKTPADQYMSQRTERSSKAADGPVMSGSTSPLSMSSHALSPFSNSPRHSSGGAVHLPVSSTAGSIPRINSTGEVRHSAQASSDVEGAQQPQPHLEECKTDSSKTDKLDSAGSEGAKSSGLPPQRAQPYTHMRSFSGGSNQGGLYEFHAGSNGPGGYHGARRSLTNLSELGAEKSPESANRFRAPPESLEAQLSYKLQEYAENRSITSVVPVDNPLTTNEPELLQMSPEQAEDTQLKLSELERELRKTAANRHAYAEGTECCCCTTVFHSYTIPSGQWHCVKGLKTRIKGPLPVQLLLGGMDTRDAMHKEATTSGAFNPSTLESFEQIALVGAIFIAIDSLCSYTVINRWIRRWWKAMAAPDASQEELEKSISGISMRIVGMIHILIQVPLAIAVLLSPDLQQDRLYSKNPLSWRLVTTTAGYFVYDLYVHTVRYEFLPSLVHAGAALVVFLSGIYCGILHYYGGMFLMWECSTPFVFMRWGLHTLGRSNSKLYLYNGLTMMAVFFLCRNVMGVGMSWDFWRVSGAELAHPRPDGVPPAVLWVIRCMNLIFNFLNALWFSKMLKGAIKVLSKGKEVTPIEPTAEAQVALAQGHRKKHEE</sequence>
<comment type="caution">
    <text evidence="9">The sequence shown here is derived from an EMBL/GenBank/DDBJ whole genome shotgun (WGS) entry which is preliminary data.</text>
</comment>
<dbReference type="PROSITE" id="PS50922">
    <property type="entry name" value="TLC"/>
    <property type="match status" value="1"/>
</dbReference>
<name>A0ABP1FS24_9CHLO</name>
<dbReference type="Gene3D" id="2.40.128.20">
    <property type="match status" value="1"/>
</dbReference>
<feature type="compositionally biased region" description="Low complexity" evidence="6">
    <location>
        <begin position="228"/>
        <end position="238"/>
    </location>
</feature>
<dbReference type="InterPro" id="IPR006634">
    <property type="entry name" value="TLC-dom"/>
</dbReference>
<dbReference type="PANTHER" id="PTHR13439">
    <property type="entry name" value="CT120 PROTEIN"/>
    <property type="match status" value="1"/>
</dbReference>
<feature type="domain" description="TLC" evidence="8">
    <location>
        <begin position="571"/>
        <end position="772"/>
    </location>
</feature>
<keyword evidence="4 5" id="KW-0472">Membrane</keyword>
<evidence type="ECO:0000256" key="1">
    <source>
        <dbReference type="ARBA" id="ARBA00004141"/>
    </source>
</evidence>
<protein>
    <submittedName>
        <fullName evidence="9">G5127 protein</fullName>
    </submittedName>
</protein>
<evidence type="ECO:0000256" key="3">
    <source>
        <dbReference type="ARBA" id="ARBA00022989"/>
    </source>
</evidence>
<evidence type="ECO:0000256" key="7">
    <source>
        <dbReference type="SAM" id="Phobius"/>
    </source>
</evidence>
<evidence type="ECO:0000256" key="4">
    <source>
        <dbReference type="ARBA" id="ARBA00023136"/>
    </source>
</evidence>
<dbReference type="SUPFAM" id="SSF50814">
    <property type="entry name" value="Lipocalins"/>
    <property type="match status" value="1"/>
</dbReference>
<dbReference type="PANTHER" id="PTHR13439:SF0">
    <property type="entry name" value="TOPOISOMERASE I DAMAGE AFFECTED PROTEIN 4"/>
    <property type="match status" value="1"/>
</dbReference>
<organism evidence="9 10">
    <name type="scientific">Coccomyxa viridis</name>
    <dbReference type="NCBI Taxonomy" id="1274662"/>
    <lineage>
        <taxon>Eukaryota</taxon>
        <taxon>Viridiplantae</taxon>
        <taxon>Chlorophyta</taxon>
        <taxon>core chlorophytes</taxon>
        <taxon>Trebouxiophyceae</taxon>
        <taxon>Trebouxiophyceae incertae sedis</taxon>
        <taxon>Coccomyxaceae</taxon>
        <taxon>Coccomyxa</taxon>
    </lineage>
</organism>
<accession>A0ABP1FS24</accession>
<feature type="region of interest" description="Disordered" evidence="6">
    <location>
        <begin position="170"/>
        <end position="190"/>
    </location>
</feature>
<feature type="compositionally biased region" description="Polar residues" evidence="6">
    <location>
        <begin position="239"/>
        <end position="250"/>
    </location>
</feature>
<dbReference type="Proteomes" id="UP001497392">
    <property type="component" value="Unassembled WGS sequence"/>
</dbReference>
<comment type="subcellular location">
    <subcellularLocation>
        <location evidence="1">Membrane</location>
        <topology evidence="1">Multi-pass membrane protein</topology>
    </subcellularLocation>
</comment>
<keyword evidence="3 7" id="KW-1133">Transmembrane helix</keyword>
<feature type="compositionally biased region" description="Basic and acidic residues" evidence="6">
    <location>
        <begin position="295"/>
        <end position="310"/>
    </location>
</feature>
<feature type="transmembrane region" description="Helical" evidence="7">
    <location>
        <begin position="580"/>
        <end position="598"/>
    </location>
</feature>
<reference evidence="9 10" key="1">
    <citation type="submission" date="2024-06" db="EMBL/GenBank/DDBJ databases">
        <authorList>
            <person name="Kraege A."/>
            <person name="Thomma B."/>
        </authorList>
    </citation>
    <scope>NUCLEOTIDE SEQUENCE [LARGE SCALE GENOMIC DNA]</scope>
</reference>
<evidence type="ECO:0000256" key="6">
    <source>
        <dbReference type="SAM" id="MobiDB-lite"/>
    </source>
</evidence>
<dbReference type="Pfam" id="PF03798">
    <property type="entry name" value="TRAM_LAG1_CLN8"/>
    <property type="match status" value="1"/>
</dbReference>
<feature type="transmembrane region" description="Helical" evidence="7">
    <location>
        <begin position="613"/>
        <end position="631"/>
    </location>
</feature>
<keyword evidence="2 5" id="KW-0812">Transmembrane</keyword>
<evidence type="ECO:0000256" key="5">
    <source>
        <dbReference type="PROSITE-ProRule" id="PRU00205"/>
    </source>
</evidence>
<dbReference type="InterPro" id="IPR050846">
    <property type="entry name" value="TLCD"/>
</dbReference>
<feature type="compositionally biased region" description="Polar residues" evidence="6">
    <location>
        <begin position="260"/>
        <end position="284"/>
    </location>
</feature>
<keyword evidence="10" id="KW-1185">Reference proteome</keyword>
<feature type="region of interest" description="Disordered" evidence="6">
    <location>
        <begin position="203"/>
        <end position="338"/>
    </location>
</feature>
<feature type="transmembrane region" description="Helical" evidence="7">
    <location>
        <begin position="740"/>
        <end position="760"/>
    </location>
</feature>
<evidence type="ECO:0000313" key="10">
    <source>
        <dbReference type="Proteomes" id="UP001497392"/>
    </source>
</evidence>
<evidence type="ECO:0000256" key="2">
    <source>
        <dbReference type="ARBA" id="ARBA00022692"/>
    </source>
</evidence>